<accession>A0A916XA21</accession>
<evidence type="ECO:0000313" key="2">
    <source>
        <dbReference type="EMBL" id="GGC58584.1"/>
    </source>
</evidence>
<reference evidence="2" key="1">
    <citation type="journal article" date="2014" name="Int. J. Syst. Evol. Microbiol.">
        <title>Complete genome sequence of Corynebacterium casei LMG S-19264T (=DSM 44701T), isolated from a smear-ripened cheese.</title>
        <authorList>
            <consortium name="US DOE Joint Genome Institute (JGI-PGF)"/>
            <person name="Walter F."/>
            <person name="Albersmeier A."/>
            <person name="Kalinowski J."/>
            <person name="Ruckert C."/>
        </authorList>
    </citation>
    <scope>NUCLEOTIDE SEQUENCE</scope>
    <source>
        <strain evidence="2">CGMCC 1.12919</strain>
    </source>
</reference>
<dbReference type="SMART" id="SM00558">
    <property type="entry name" value="JmjC"/>
    <property type="match status" value="1"/>
</dbReference>
<protein>
    <recommendedName>
        <fullName evidence="1">JmjC domain-containing protein</fullName>
    </recommendedName>
</protein>
<dbReference type="EMBL" id="BMGG01000003">
    <property type="protein sequence ID" value="GGC58584.1"/>
    <property type="molecule type" value="Genomic_DNA"/>
</dbReference>
<dbReference type="AlphaFoldDB" id="A0A916XA21"/>
<gene>
    <name evidence="2" type="ORF">GCM10010994_16870</name>
</gene>
<reference evidence="2" key="2">
    <citation type="submission" date="2020-09" db="EMBL/GenBank/DDBJ databases">
        <authorList>
            <person name="Sun Q."/>
            <person name="Zhou Y."/>
        </authorList>
    </citation>
    <scope>NUCLEOTIDE SEQUENCE</scope>
    <source>
        <strain evidence="2">CGMCC 1.12919</strain>
    </source>
</reference>
<proteinExistence type="predicted"/>
<evidence type="ECO:0000259" key="1">
    <source>
        <dbReference type="PROSITE" id="PS51184"/>
    </source>
</evidence>
<dbReference type="SUPFAM" id="SSF51197">
    <property type="entry name" value="Clavaminate synthase-like"/>
    <property type="match status" value="1"/>
</dbReference>
<name>A0A916XA21_9HYPH</name>
<dbReference type="RefSeq" id="WP_188608728.1">
    <property type="nucleotide sequence ID" value="NZ_BMGG01000003.1"/>
</dbReference>
<organism evidence="2 3">
    <name type="scientific">Chelatococcus reniformis</name>
    <dbReference type="NCBI Taxonomy" id="1494448"/>
    <lineage>
        <taxon>Bacteria</taxon>
        <taxon>Pseudomonadati</taxon>
        <taxon>Pseudomonadota</taxon>
        <taxon>Alphaproteobacteria</taxon>
        <taxon>Hyphomicrobiales</taxon>
        <taxon>Chelatococcaceae</taxon>
        <taxon>Chelatococcus</taxon>
    </lineage>
</organism>
<dbReference type="Proteomes" id="UP000637002">
    <property type="component" value="Unassembled WGS sequence"/>
</dbReference>
<evidence type="ECO:0000313" key="3">
    <source>
        <dbReference type="Proteomes" id="UP000637002"/>
    </source>
</evidence>
<keyword evidence="3" id="KW-1185">Reference proteome</keyword>
<dbReference type="Gene3D" id="2.60.120.650">
    <property type="entry name" value="Cupin"/>
    <property type="match status" value="1"/>
</dbReference>
<sequence>MTAIGSMKVPNTDYSISRTLDTLLEVNRDIFRSNFNRKSFKFNHSLNGGGLFEIPRLVQLAKRMIAGGTAANFSALNFRRASVDSKFTALPEEQRLAETVERLGESGSWIKLTRTQDFDPEYGEMLTSIIDEIEALSGTPLKRDITWPTMTLFLASPKIATPFHIDHESNFLFQVQGEKDVCLFDGTDRELVPDREVERFYNGNAEAANYREDLQERGTVYRLTPGTVVHHPPLAPHWVRNADNISVSVSVGFCMRALEDRARVYQANFILRMIGLKPLPPGRSPARDWMKTSLLRPLEHRHPKNYGDVVFAPMTRLKAPLNVARRLLGRAGK</sequence>
<dbReference type="PROSITE" id="PS51184">
    <property type="entry name" value="JMJC"/>
    <property type="match status" value="1"/>
</dbReference>
<feature type="domain" description="JmjC" evidence="1">
    <location>
        <begin position="108"/>
        <end position="270"/>
    </location>
</feature>
<comment type="caution">
    <text evidence="2">The sequence shown here is derived from an EMBL/GenBank/DDBJ whole genome shotgun (WGS) entry which is preliminary data.</text>
</comment>
<dbReference type="InterPro" id="IPR003347">
    <property type="entry name" value="JmjC_dom"/>
</dbReference>